<name>A0A9D4LXP2_DREPO</name>
<keyword evidence="2" id="KW-1185">Reference proteome</keyword>
<evidence type="ECO:0000313" key="2">
    <source>
        <dbReference type="Proteomes" id="UP000828390"/>
    </source>
</evidence>
<organism evidence="1 2">
    <name type="scientific">Dreissena polymorpha</name>
    <name type="common">Zebra mussel</name>
    <name type="synonym">Mytilus polymorpha</name>
    <dbReference type="NCBI Taxonomy" id="45954"/>
    <lineage>
        <taxon>Eukaryota</taxon>
        <taxon>Metazoa</taxon>
        <taxon>Spiralia</taxon>
        <taxon>Lophotrochozoa</taxon>
        <taxon>Mollusca</taxon>
        <taxon>Bivalvia</taxon>
        <taxon>Autobranchia</taxon>
        <taxon>Heteroconchia</taxon>
        <taxon>Euheterodonta</taxon>
        <taxon>Imparidentia</taxon>
        <taxon>Neoheterodontei</taxon>
        <taxon>Myida</taxon>
        <taxon>Dreissenoidea</taxon>
        <taxon>Dreissenidae</taxon>
        <taxon>Dreissena</taxon>
    </lineage>
</organism>
<proteinExistence type="predicted"/>
<evidence type="ECO:0000313" key="1">
    <source>
        <dbReference type="EMBL" id="KAH3865911.1"/>
    </source>
</evidence>
<sequence length="166" mass="19412">MSLGIRYNKLLQAGELERLEQEITVSIQDIGLSLVNNFTQREQANLEIQFYLEISAIQLRDNSSHVTKRYQQGNLEMVTRLLRYSNVTRDISFCNLEIMVAMYRSDIRDITSSKEKRKRFKALNIKTTAALEMAYQKWDTEKLAGRIQPERLTIDKMEVRFVEISG</sequence>
<gene>
    <name evidence="1" type="ORF">DPMN_028958</name>
</gene>
<comment type="caution">
    <text evidence="1">The sequence shown here is derived from an EMBL/GenBank/DDBJ whole genome shotgun (WGS) entry which is preliminary data.</text>
</comment>
<dbReference type="EMBL" id="JAIWYP010000002">
    <property type="protein sequence ID" value="KAH3865911.1"/>
    <property type="molecule type" value="Genomic_DNA"/>
</dbReference>
<reference evidence="1" key="2">
    <citation type="submission" date="2020-11" db="EMBL/GenBank/DDBJ databases">
        <authorList>
            <person name="McCartney M.A."/>
            <person name="Auch B."/>
            <person name="Kono T."/>
            <person name="Mallez S."/>
            <person name="Becker A."/>
            <person name="Gohl D.M."/>
            <person name="Silverstein K.A.T."/>
            <person name="Koren S."/>
            <person name="Bechman K.B."/>
            <person name="Herman A."/>
            <person name="Abrahante J.E."/>
            <person name="Garbe J."/>
        </authorList>
    </citation>
    <scope>NUCLEOTIDE SEQUENCE</scope>
    <source>
        <strain evidence="1">Duluth1</strain>
        <tissue evidence="1">Whole animal</tissue>
    </source>
</reference>
<accession>A0A9D4LXP2</accession>
<protein>
    <submittedName>
        <fullName evidence="1">Uncharacterized protein</fullName>
    </submittedName>
</protein>
<dbReference type="Proteomes" id="UP000828390">
    <property type="component" value="Unassembled WGS sequence"/>
</dbReference>
<reference evidence="1" key="1">
    <citation type="journal article" date="2019" name="bioRxiv">
        <title>The Genome of the Zebra Mussel, Dreissena polymorpha: A Resource for Invasive Species Research.</title>
        <authorList>
            <person name="McCartney M.A."/>
            <person name="Auch B."/>
            <person name="Kono T."/>
            <person name="Mallez S."/>
            <person name="Zhang Y."/>
            <person name="Obille A."/>
            <person name="Becker A."/>
            <person name="Abrahante J.E."/>
            <person name="Garbe J."/>
            <person name="Badalamenti J.P."/>
            <person name="Herman A."/>
            <person name="Mangelson H."/>
            <person name="Liachko I."/>
            <person name="Sullivan S."/>
            <person name="Sone E.D."/>
            <person name="Koren S."/>
            <person name="Silverstein K.A.T."/>
            <person name="Beckman K.B."/>
            <person name="Gohl D.M."/>
        </authorList>
    </citation>
    <scope>NUCLEOTIDE SEQUENCE</scope>
    <source>
        <strain evidence="1">Duluth1</strain>
        <tissue evidence="1">Whole animal</tissue>
    </source>
</reference>
<dbReference type="AlphaFoldDB" id="A0A9D4LXP2"/>